<dbReference type="Gene3D" id="2.120.10.30">
    <property type="entry name" value="TolB, C-terminal domain"/>
    <property type="match status" value="1"/>
</dbReference>
<evidence type="ECO:0000256" key="9">
    <source>
        <dbReference type="SAM" id="MobiDB-lite"/>
    </source>
</evidence>
<protein>
    <recommendedName>
        <fullName evidence="1">non-specific serine/threonine protein kinase</fullName>
        <ecNumber evidence="1">2.7.11.1</ecNumber>
    </recommendedName>
</protein>
<name>A0A6J8CH37_MYTCO</name>
<gene>
    <name evidence="12" type="ORF">MCOR_30409</name>
</gene>
<feature type="transmembrane region" description="Helical" evidence="10">
    <location>
        <begin position="258"/>
        <end position="278"/>
    </location>
</feature>
<keyword evidence="2" id="KW-0808">Transferase</keyword>
<dbReference type="PROSITE" id="PS51424">
    <property type="entry name" value="ROC"/>
    <property type="match status" value="1"/>
</dbReference>
<dbReference type="Gene3D" id="3.40.50.300">
    <property type="entry name" value="P-loop containing nucleotide triphosphate hydrolases"/>
    <property type="match status" value="2"/>
</dbReference>
<feature type="region of interest" description="Disordered" evidence="9">
    <location>
        <begin position="1"/>
        <end position="25"/>
    </location>
</feature>
<dbReference type="Pfam" id="PF08477">
    <property type="entry name" value="Roc"/>
    <property type="match status" value="1"/>
</dbReference>
<feature type="compositionally biased region" description="Basic and acidic residues" evidence="9">
    <location>
        <begin position="407"/>
        <end position="435"/>
    </location>
</feature>
<keyword evidence="5" id="KW-0418">Kinase</keyword>
<evidence type="ECO:0000256" key="8">
    <source>
        <dbReference type="ARBA" id="ARBA00048679"/>
    </source>
</evidence>
<dbReference type="SUPFAM" id="SSF101898">
    <property type="entry name" value="NHL repeat"/>
    <property type="match status" value="1"/>
</dbReference>
<dbReference type="AlphaFoldDB" id="A0A6J8CH37"/>
<dbReference type="InterPro" id="IPR027417">
    <property type="entry name" value="P-loop_NTPase"/>
</dbReference>
<evidence type="ECO:0000256" key="2">
    <source>
        <dbReference type="ARBA" id="ARBA00022679"/>
    </source>
</evidence>
<feature type="domain" description="Roc" evidence="11">
    <location>
        <begin position="299"/>
        <end position="662"/>
    </location>
</feature>
<evidence type="ECO:0000313" key="12">
    <source>
        <dbReference type="EMBL" id="CAC5395778.1"/>
    </source>
</evidence>
<evidence type="ECO:0000256" key="6">
    <source>
        <dbReference type="ARBA" id="ARBA00022840"/>
    </source>
</evidence>
<dbReference type="PANTHER" id="PTHR47679">
    <property type="entry name" value="PROTEIN TORNADO 1"/>
    <property type="match status" value="1"/>
</dbReference>
<proteinExistence type="predicted"/>
<comment type="catalytic activity">
    <reaction evidence="7">
        <text>L-threonyl-[protein] + ATP = O-phospho-L-threonyl-[protein] + ADP + H(+)</text>
        <dbReference type="Rhea" id="RHEA:46608"/>
        <dbReference type="Rhea" id="RHEA-COMP:11060"/>
        <dbReference type="Rhea" id="RHEA-COMP:11605"/>
        <dbReference type="ChEBI" id="CHEBI:15378"/>
        <dbReference type="ChEBI" id="CHEBI:30013"/>
        <dbReference type="ChEBI" id="CHEBI:30616"/>
        <dbReference type="ChEBI" id="CHEBI:61977"/>
        <dbReference type="ChEBI" id="CHEBI:456216"/>
        <dbReference type="EC" id="2.7.11.1"/>
    </reaction>
</comment>
<dbReference type="InterPro" id="IPR011042">
    <property type="entry name" value="6-blade_b-propeller_TolB-like"/>
</dbReference>
<feature type="region of interest" description="Disordered" evidence="9">
    <location>
        <begin position="384"/>
        <end position="443"/>
    </location>
</feature>
<evidence type="ECO:0000313" key="13">
    <source>
        <dbReference type="Proteomes" id="UP000507470"/>
    </source>
</evidence>
<evidence type="ECO:0000256" key="1">
    <source>
        <dbReference type="ARBA" id="ARBA00012513"/>
    </source>
</evidence>
<keyword evidence="10" id="KW-0472">Membrane</keyword>
<evidence type="ECO:0000256" key="4">
    <source>
        <dbReference type="ARBA" id="ARBA00022741"/>
    </source>
</evidence>
<keyword evidence="3" id="KW-0677">Repeat</keyword>
<evidence type="ECO:0000259" key="11">
    <source>
        <dbReference type="PROSITE" id="PS51424"/>
    </source>
</evidence>
<dbReference type="InterPro" id="IPR036388">
    <property type="entry name" value="WH-like_DNA-bd_sf"/>
</dbReference>
<feature type="compositionally biased region" description="Polar residues" evidence="9">
    <location>
        <begin position="386"/>
        <end position="406"/>
    </location>
</feature>
<dbReference type="Gene3D" id="1.10.10.10">
    <property type="entry name" value="Winged helix-like DNA-binding domain superfamily/Winged helix DNA-binding domain"/>
    <property type="match status" value="1"/>
</dbReference>
<dbReference type="PANTHER" id="PTHR47679:SF2">
    <property type="entry name" value="C-TERMINAL OF ROC (COR) DOMAIN-CONTAINING PROTEIN"/>
    <property type="match status" value="1"/>
</dbReference>
<evidence type="ECO:0000256" key="3">
    <source>
        <dbReference type="ARBA" id="ARBA00022737"/>
    </source>
</evidence>
<dbReference type="OrthoDB" id="6075813at2759"/>
<dbReference type="Pfam" id="PF16095">
    <property type="entry name" value="COR-A"/>
    <property type="match status" value="1"/>
</dbReference>
<dbReference type="InterPro" id="IPR032171">
    <property type="entry name" value="COR-A"/>
</dbReference>
<keyword evidence="10" id="KW-0812">Transmembrane</keyword>
<dbReference type="EC" id="2.7.11.1" evidence="1"/>
<keyword evidence="4" id="KW-0547">Nucleotide-binding</keyword>
<evidence type="ECO:0000256" key="10">
    <source>
        <dbReference type="SAM" id="Phobius"/>
    </source>
</evidence>
<dbReference type="GO" id="GO:0016301">
    <property type="term" value="F:kinase activity"/>
    <property type="evidence" value="ECO:0007669"/>
    <property type="project" value="UniProtKB-KW"/>
</dbReference>
<dbReference type="GO" id="GO:0005524">
    <property type="term" value="F:ATP binding"/>
    <property type="evidence" value="ECO:0007669"/>
    <property type="project" value="UniProtKB-KW"/>
</dbReference>
<keyword evidence="13" id="KW-1185">Reference proteome</keyword>
<dbReference type="SUPFAM" id="SSF52540">
    <property type="entry name" value="P-loop containing nucleoside triphosphate hydrolases"/>
    <property type="match status" value="1"/>
</dbReference>
<evidence type="ECO:0000256" key="7">
    <source>
        <dbReference type="ARBA" id="ARBA00047899"/>
    </source>
</evidence>
<dbReference type="InterPro" id="IPR020859">
    <property type="entry name" value="ROC"/>
</dbReference>
<sequence>MKGGTGQRETKKKGRKSERKEKTDGWKVIEEENKKNDKKMTIVCFGYELKCPEASQWRTRATLLCPDSSKYYCLDDAAKKLYIGNRSMKGVSENCTKVDVESPGKKIVIRGQFDAAYCDANRYQPIKYFTNVSGECLFQKSTCTGEGQIMHTNKNPVTDLTCKCDYTKGYTFITRPKNPCLCMPSVEDCSCYRKICTSLTIGLSQDYQCLSNISSVIAQQCSGSDKEDENIPSTSKVPGFIDKTQPHADNFRRTPGKFVTSILCLMLAIFAVVLFLIYKDIKILNPEEKQTILESINKGEEIYPHIRLVIIGENGVGKTCLMRRLLKQSIQGVESTDGINIDVAKCKIRIRDGKWIYKPSEYNKKIAERVKRALTVQIKQIDENNHTSASSNNVDCPNIEKNQSPTNERRINESNTQLEKHDVRDKTIVPQHDDTLGSTDDDLYTMETGSEEQQPVNLQRTYAHNDEHFGSHNDETESDHKSVFEDQRLLDDLDLLESVANCKLSQNEYADCGLWDFAGQKEFYATHQAFITSNSIFLLVADISKDVNTDVDTSMLQKGFDSIGEYIDFWFDSIHCYANGSTEQQQSTLEPRIIVIGTGTDKINKKNLESRIQEWQRNVMDLLKDQEKGRHLETFHYISNKESPESVIDDLRKKIFNTAKKLSVWRKSTPLVWIRLETKLNILRKSNDNINIIKFEDIGRIASKCSLTDNEELIKFLNEQNEIGNVIFFEDIPEYIILNPKWLVDAFRCVVSDKIKEDIDNSFDWNILQESGKISRELMLKLFQKVPELKFETFDDHILKVMEKFDIIIKPRINKNLDEEISYYIPSMVISDSTIADIKTSFGLNNPNSKSSPWLILEFTFLPLAFFNHVFFDYIRKYEVCKDRKNRMAFYHGIGIFYINKTKKEQKLVVCFSRNIIGLQIWDLEDNMGTVCRKIFNEIESTVHSMQHRYKLTLSYKVKVKCAEGDYNNQQGRLKLSDLINITSGKFYCEEHNEFHFSQTLSSTWFEGQIIQPTEPLETSENITSNKYPRYKLQKTIDTDEARLYDMVINNDGLLICSDGECDQLVTYTMTGERQLTMKLSGNPYSLAVIDNNTVAVTIPKDEKVVIIDLNKKQTTREIRIGTWCTGIAFIQNQFYVFTEQTLKVVNMDGVVLESIELPGFTSDDCCSSREGYIYCTDYNKLYCIDTKANVLFYFSTKNAIHPRGVTVDDDDYVLVACSHSKNVHRITSDGSQSQEIIADLPKSAWSPFICFDINSKSIVIGMENKILIYERRE</sequence>
<reference evidence="12 13" key="1">
    <citation type="submission" date="2020-06" db="EMBL/GenBank/DDBJ databases">
        <authorList>
            <person name="Li R."/>
            <person name="Bekaert M."/>
        </authorList>
    </citation>
    <scope>NUCLEOTIDE SEQUENCE [LARGE SCALE GENOMIC DNA]</scope>
    <source>
        <strain evidence="13">wild</strain>
    </source>
</reference>
<dbReference type="Proteomes" id="UP000507470">
    <property type="component" value="Unassembled WGS sequence"/>
</dbReference>
<evidence type="ECO:0000256" key="5">
    <source>
        <dbReference type="ARBA" id="ARBA00022777"/>
    </source>
</evidence>
<keyword evidence="6" id="KW-0067">ATP-binding</keyword>
<dbReference type="EMBL" id="CACVKT020005566">
    <property type="protein sequence ID" value="CAC5395778.1"/>
    <property type="molecule type" value="Genomic_DNA"/>
</dbReference>
<comment type="catalytic activity">
    <reaction evidence="8">
        <text>L-seryl-[protein] + ATP = O-phospho-L-seryl-[protein] + ADP + H(+)</text>
        <dbReference type="Rhea" id="RHEA:17989"/>
        <dbReference type="Rhea" id="RHEA-COMP:9863"/>
        <dbReference type="Rhea" id="RHEA-COMP:11604"/>
        <dbReference type="ChEBI" id="CHEBI:15378"/>
        <dbReference type="ChEBI" id="CHEBI:29999"/>
        <dbReference type="ChEBI" id="CHEBI:30616"/>
        <dbReference type="ChEBI" id="CHEBI:83421"/>
        <dbReference type="ChEBI" id="CHEBI:456216"/>
        <dbReference type="EC" id="2.7.11.1"/>
    </reaction>
</comment>
<organism evidence="12 13">
    <name type="scientific">Mytilus coruscus</name>
    <name type="common">Sea mussel</name>
    <dbReference type="NCBI Taxonomy" id="42192"/>
    <lineage>
        <taxon>Eukaryota</taxon>
        <taxon>Metazoa</taxon>
        <taxon>Spiralia</taxon>
        <taxon>Lophotrochozoa</taxon>
        <taxon>Mollusca</taxon>
        <taxon>Bivalvia</taxon>
        <taxon>Autobranchia</taxon>
        <taxon>Pteriomorphia</taxon>
        <taxon>Mytilida</taxon>
        <taxon>Mytiloidea</taxon>
        <taxon>Mytilidae</taxon>
        <taxon>Mytilinae</taxon>
        <taxon>Mytilus</taxon>
    </lineage>
</organism>
<keyword evidence="10" id="KW-1133">Transmembrane helix</keyword>
<accession>A0A6J8CH37</accession>